<dbReference type="RefSeq" id="WP_200757651.1">
    <property type="nucleotide sequence ID" value="NZ_AP023366.1"/>
</dbReference>
<dbReference type="AlphaFoldDB" id="A0A7I8DE35"/>
<dbReference type="EMBL" id="AP023366">
    <property type="protein sequence ID" value="BCJ87542.1"/>
    <property type="molecule type" value="Genomic_DNA"/>
</dbReference>
<protein>
    <submittedName>
        <fullName evidence="1">Uncharacterized protein</fullName>
    </submittedName>
</protein>
<evidence type="ECO:0000313" key="1">
    <source>
        <dbReference type="EMBL" id="BCJ87542.1"/>
    </source>
</evidence>
<dbReference type="Proteomes" id="UP000593802">
    <property type="component" value="Chromosome"/>
</dbReference>
<evidence type="ECO:0000313" key="2">
    <source>
        <dbReference type="Proteomes" id="UP000593802"/>
    </source>
</evidence>
<keyword evidence="2" id="KW-1185">Reference proteome</keyword>
<dbReference type="KEGG" id="eff:skT53_25270"/>
<sequence length="111" mass="13750">MDNNEKVLERTLESYELANEALLNVWNYLNDREIDMILEKQQNRLEQIAQRAYHEEKTDNENELFLNTLERYELANRHLYEHWDTIPFGERINLLQKQWNRLQEMRSRITR</sequence>
<accession>A0A7I8DE35</accession>
<gene>
    <name evidence="1" type="ORF">skT53_25270</name>
</gene>
<proteinExistence type="predicted"/>
<reference evidence="1 2" key="1">
    <citation type="submission" date="2020-08" db="EMBL/GenBank/DDBJ databases">
        <title>Complete Genome Sequence of Effusibacillus dendaii Strain skT53, Isolated from Farmland soil.</title>
        <authorList>
            <person name="Konishi T."/>
            <person name="Kawasaki H."/>
        </authorList>
    </citation>
    <scope>NUCLEOTIDE SEQUENCE [LARGE SCALE GENOMIC DNA]</scope>
    <source>
        <strain evidence="2">skT53</strain>
    </source>
</reference>
<name>A0A7I8DE35_9BACL</name>
<organism evidence="1 2">
    <name type="scientific">Effusibacillus dendaii</name>
    <dbReference type="NCBI Taxonomy" id="2743772"/>
    <lineage>
        <taxon>Bacteria</taxon>
        <taxon>Bacillati</taxon>
        <taxon>Bacillota</taxon>
        <taxon>Bacilli</taxon>
        <taxon>Bacillales</taxon>
        <taxon>Alicyclobacillaceae</taxon>
        <taxon>Effusibacillus</taxon>
    </lineage>
</organism>